<gene>
    <name evidence="1" type="ORF">KIN20_019911</name>
</gene>
<dbReference type="EMBL" id="JAHQIW010003978">
    <property type="protein sequence ID" value="KAJ1360827.1"/>
    <property type="molecule type" value="Genomic_DNA"/>
</dbReference>
<name>A0AAD5MLU6_PARTN</name>
<proteinExistence type="predicted"/>
<organism evidence="1 2">
    <name type="scientific">Parelaphostrongylus tenuis</name>
    <name type="common">Meningeal worm</name>
    <dbReference type="NCBI Taxonomy" id="148309"/>
    <lineage>
        <taxon>Eukaryota</taxon>
        <taxon>Metazoa</taxon>
        <taxon>Ecdysozoa</taxon>
        <taxon>Nematoda</taxon>
        <taxon>Chromadorea</taxon>
        <taxon>Rhabditida</taxon>
        <taxon>Rhabditina</taxon>
        <taxon>Rhabditomorpha</taxon>
        <taxon>Strongyloidea</taxon>
        <taxon>Metastrongylidae</taxon>
        <taxon>Parelaphostrongylus</taxon>
    </lineage>
</organism>
<accession>A0AAD5MLU6</accession>
<evidence type="ECO:0000313" key="2">
    <source>
        <dbReference type="Proteomes" id="UP001196413"/>
    </source>
</evidence>
<sequence length="78" mass="8933">MESTKTPAKRWNYRLAKYILQKSSNRDWITPHDKRIAGWSEIFMKILVNGHGVQQTSRVVKSTTADILDLGGVTRAFN</sequence>
<protein>
    <submittedName>
        <fullName evidence="1">Uncharacterized protein</fullName>
    </submittedName>
</protein>
<reference evidence="1" key="1">
    <citation type="submission" date="2021-06" db="EMBL/GenBank/DDBJ databases">
        <title>Parelaphostrongylus tenuis whole genome reference sequence.</title>
        <authorList>
            <person name="Garwood T.J."/>
            <person name="Larsen P.A."/>
            <person name="Fountain-Jones N.M."/>
            <person name="Garbe J.R."/>
            <person name="Macchietto M.G."/>
            <person name="Kania S.A."/>
            <person name="Gerhold R.W."/>
            <person name="Richards J.E."/>
            <person name="Wolf T.M."/>
        </authorList>
    </citation>
    <scope>NUCLEOTIDE SEQUENCE</scope>
    <source>
        <strain evidence="1">MNPRO001-30</strain>
        <tissue evidence="1">Meninges</tissue>
    </source>
</reference>
<dbReference type="AlphaFoldDB" id="A0AAD5MLU6"/>
<comment type="caution">
    <text evidence="1">The sequence shown here is derived from an EMBL/GenBank/DDBJ whole genome shotgun (WGS) entry which is preliminary data.</text>
</comment>
<evidence type="ECO:0000313" key="1">
    <source>
        <dbReference type="EMBL" id="KAJ1360827.1"/>
    </source>
</evidence>
<keyword evidence="2" id="KW-1185">Reference proteome</keyword>
<dbReference type="Proteomes" id="UP001196413">
    <property type="component" value="Unassembled WGS sequence"/>
</dbReference>